<dbReference type="Gene3D" id="3.40.50.180">
    <property type="entry name" value="Methylesterase CheB, C-terminal domain"/>
    <property type="match status" value="1"/>
</dbReference>
<dbReference type="RefSeq" id="WP_344758549.1">
    <property type="nucleotide sequence ID" value="NZ_BAAAZU010000003.1"/>
</dbReference>
<dbReference type="InterPro" id="IPR000673">
    <property type="entry name" value="Sig_transdc_resp-reg_Me-estase"/>
</dbReference>
<feature type="region of interest" description="Disordered" evidence="2">
    <location>
        <begin position="112"/>
        <end position="141"/>
    </location>
</feature>
<comment type="caution">
    <text evidence="1">Lacks conserved residue(s) required for the propagation of feature annotation.</text>
</comment>
<sequence>MSERDAPRVVLLARAGDARDRLGEALAQAGAEVALVADPASGDPREAVDSHPQAVLVALEPAVEAALERYDALLSDPAIAVIFEEAELAAQRTGWDAARWVRHLSAKLHRHDDVLPPGADEEGDLQPSPGALPPPRAAGGLDIAPFAEQAQALAGEVPRDEGLEPEVRLEPEAADALSLADDAPAEAAPEPEYDVAGELPPAAEDPGLDAEDLSGLSEDSLTFEAVVDDDAGSGLSGDDADASLEMASWDAGDGAHADNDVELVDVDALLASMQAGGSDGDAVADESPDAVSSDDAPAPPSPPRTAAEIDLDALEARVSSLSLADVDSYGHGPERGAVLVEGGLGGPDAVRQLLAAIPEGFPRPVLVRLQLDGGRYDRLVKQMARAAQVPVALAEAGHAAEAGTVYFIPPDISLERDRSRLVFVADESRSKPLLDALPPADSALLLLSGSSVDSVGAGMAQVASGLLVAGQALDGCYDPAASTALIAHGAATAMPAELAGQLAARWPS</sequence>
<dbReference type="Proteomes" id="UP001501727">
    <property type="component" value="Unassembled WGS sequence"/>
</dbReference>
<reference evidence="5" key="1">
    <citation type="journal article" date="2019" name="Int. J. Syst. Evol. Microbiol.">
        <title>The Global Catalogue of Microorganisms (GCM) 10K type strain sequencing project: providing services to taxonomists for standard genome sequencing and annotation.</title>
        <authorList>
            <consortium name="The Broad Institute Genomics Platform"/>
            <consortium name="The Broad Institute Genome Sequencing Center for Infectious Disease"/>
            <person name="Wu L."/>
            <person name="Ma J."/>
        </authorList>
    </citation>
    <scope>NUCLEOTIDE SEQUENCE [LARGE SCALE GENOMIC DNA]</scope>
    <source>
        <strain evidence="5">JCM 16916</strain>
    </source>
</reference>
<accession>A0ABP7MAE2</accession>
<evidence type="ECO:0000259" key="3">
    <source>
        <dbReference type="PROSITE" id="PS50122"/>
    </source>
</evidence>
<protein>
    <recommendedName>
        <fullName evidence="3">CheB-type methylesterase domain-containing protein</fullName>
    </recommendedName>
</protein>
<proteinExistence type="predicted"/>
<gene>
    <name evidence="4" type="ORF">GCM10022229_07100</name>
</gene>
<keyword evidence="5" id="KW-1185">Reference proteome</keyword>
<feature type="region of interest" description="Disordered" evidence="2">
    <location>
        <begin position="276"/>
        <end position="306"/>
    </location>
</feature>
<evidence type="ECO:0000256" key="2">
    <source>
        <dbReference type="SAM" id="MobiDB-lite"/>
    </source>
</evidence>
<comment type="caution">
    <text evidence="4">The sequence shown here is derived from an EMBL/GenBank/DDBJ whole genome shotgun (WGS) entry which is preliminary data.</text>
</comment>
<dbReference type="InterPro" id="IPR035909">
    <property type="entry name" value="CheB_C"/>
</dbReference>
<dbReference type="Pfam" id="PF01339">
    <property type="entry name" value="CheB_methylest"/>
    <property type="match status" value="1"/>
</dbReference>
<organism evidence="4 5">
    <name type="scientific">Luteimonas lutimaris</name>
    <dbReference type="NCBI Taxonomy" id="698645"/>
    <lineage>
        <taxon>Bacteria</taxon>
        <taxon>Pseudomonadati</taxon>
        <taxon>Pseudomonadota</taxon>
        <taxon>Gammaproteobacteria</taxon>
        <taxon>Lysobacterales</taxon>
        <taxon>Lysobacteraceae</taxon>
        <taxon>Luteimonas</taxon>
    </lineage>
</organism>
<feature type="domain" description="CheB-type methylesterase" evidence="3">
    <location>
        <begin position="331"/>
        <end position="419"/>
    </location>
</feature>
<evidence type="ECO:0000256" key="1">
    <source>
        <dbReference type="PROSITE-ProRule" id="PRU00050"/>
    </source>
</evidence>
<dbReference type="SUPFAM" id="SSF52738">
    <property type="entry name" value="Methylesterase CheB, C-terminal domain"/>
    <property type="match status" value="1"/>
</dbReference>
<evidence type="ECO:0000313" key="5">
    <source>
        <dbReference type="Proteomes" id="UP001501727"/>
    </source>
</evidence>
<dbReference type="PROSITE" id="PS50122">
    <property type="entry name" value="CHEB"/>
    <property type="match status" value="1"/>
</dbReference>
<evidence type="ECO:0000313" key="4">
    <source>
        <dbReference type="EMBL" id="GAA3916438.1"/>
    </source>
</evidence>
<feature type="region of interest" description="Disordered" evidence="2">
    <location>
        <begin position="184"/>
        <end position="214"/>
    </location>
</feature>
<dbReference type="EMBL" id="BAAAZU010000003">
    <property type="protein sequence ID" value="GAA3916438.1"/>
    <property type="molecule type" value="Genomic_DNA"/>
</dbReference>
<name>A0ABP7MAE2_9GAMM</name>